<dbReference type="Pfam" id="PF06441">
    <property type="entry name" value="EHN"/>
    <property type="match status" value="1"/>
</dbReference>
<dbReference type="PIRSF" id="PIRSF001112">
    <property type="entry name" value="Epoxide_hydrolase"/>
    <property type="match status" value="1"/>
</dbReference>
<feature type="non-terminal residue" evidence="6">
    <location>
        <position position="1"/>
    </location>
</feature>
<dbReference type="Gene3D" id="3.40.50.1820">
    <property type="entry name" value="alpha/beta hydrolase"/>
    <property type="match status" value="1"/>
</dbReference>
<dbReference type="InterPro" id="IPR016292">
    <property type="entry name" value="Epoxide_hydrolase"/>
</dbReference>
<comment type="similarity">
    <text evidence="1">Belongs to the peptidase S33 family.</text>
</comment>
<dbReference type="GO" id="GO:0097176">
    <property type="term" value="P:epoxide metabolic process"/>
    <property type="evidence" value="ECO:0007669"/>
    <property type="project" value="TreeGrafter"/>
</dbReference>
<evidence type="ECO:0000256" key="4">
    <source>
        <dbReference type="PIRSR" id="PIRSR001112-1"/>
    </source>
</evidence>
<dbReference type="PRINTS" id="PR00412">
    <property type="entry name" value="EPOXHYDRLASE"/>
</dbReference>
<comment type="caution">
    <text evidence="6">The sequence shown here is derived from an EMBL/GenBank/DDBJ whole genome shotgun (WGS) entry which is preliminary data.</text>
</comment>
<keyword evidence="3" id="KW-0378">Hydrolase</keyword>
<dbReference type="AlphaFoldDB" id="A0A0P9CUE0"/>
<organism evidence="6 7">
    <name type="scientific">Kouleothrix aurantiaca</name>
    <dbReference type="NCBI Taxonomy" id="186479"/>
    <lineage>
        <taxon>Bacteria</taxon>
        <taxon>Bacillati</taxon>
        <taxon>Chloroflexota</taxon>
        <taxon>Chloroflexia</taxon>
        <taxon>Chloroflexales</taxon>
        <taxon>Roseiflexineae</taxon>
        <taxon>Roseiflexaceae</taxon>
        <taxon>Kouleothrix</taxon>
    </lineage>
</organism>
<accession>A0A0P9CUE0</accession>
<dbReference type="EMBL" id="LJCR01002088">
    <property type="protein sequence ID" value="KPV49259.1"/>
    <property type="molecule type" value="Genomic_DNA"/>
</dbReference>
<proteinExistence type="inferred from homology"/>
<evidence type="ECO:0000313" key="6">
    <source>
        <dbReference type="EMBL" id="KPV49259.1"/>
    </source>
</evidence>
<dbReference type="Proteomes" id="UP000050509">
    <property type="component" value="Unassembled WGS sequence"/>
</dbReference>
<dbReference type="InterPro" id="IPR029058">
    <property type="entry name" value="AB_hydrolase_fold"/>
</dbReference>
<evidence type="ECO:0000259" key="5">
    <source>
        <dbReference type="Pfam" id="PF06441"/>
    </source>
</evidence>
<feature type="active site" description="Nucleophile" evidence="4">
    <location>
        <position position="153"/>
    </location>
</feature>
<feature type="active site" description="Proton acceptor" evidence="4">
    <location>
        <position position="330"/>
    </location>
</feature>
<name>A0A0P9CUE0_9CHLR</name>
<evidence type="ECO:0000313" key="7">
    <source>
        <dbReference type="Proteomes" id="UP000050509"/>
    </source>
</evidence>
<dbReference type="PANTHER" id="PTHR21661">
    <property type="entry name" value="EPOXIDE HYDROLASE 1-RELATED"/>
    <property type="match status" value="1"/>
</dbReference>
<feature type="domain" description="Epoxide hydrolase N-terminal" evidence="5">
    <location>
        <begin position="1"/>
        <end position="83"/>
    </location>
</feature>
<protein>
    <submittedName>
        <fullName evidence="6">Multidrug MFS transporter</fullName>
    </submittedName>
</protein>
<feature type="active site" description="Proton donor" evidence="4">
    <location>
        <position position="280"/>
    </location>
</feature>
<keyword evidence="7" id="KW-1185">Reference proteome</keyword>
<dbReference type="PANTHER" id="PTHR21661:SF35">
    <property type="entry name" value="EPOXIDE HYDROLASE"/>
    <property type="match status" value="1"/>
</dbReference>
<evidence type="ECO:0000256" key="2">
    <source>
        <dbReference type="ARBA" id="ARBA00022797"/>
    </source>
</evidence>
<sequence>RWPDEIDNSGWEYGANRAVMRALVEYWQHGYDWRAQEAQLNQLPHFRAEIDGLGMHFIHARGKGPNPTPIVISHGWPGSFYEIVKLIGPLTDPAAHGGDPADSFDVVIPSLPGYGFSDRPSQPGTSTERAASMLATLMTDVLGYRRFDAAGGDFGAIVSQHLAATRPELLIGMHLTYIGFYAGAPDPATLSDAERAYMQRNQEWRMREGGYFMIQSTKPQTLAYALNDSPAGLAAWLAEKFYAWTDNGGRLDGAVSKDELLTNIMIYWLTETINSSMRTYKENRMQPFERLPDVPAAFASFPRDINPPPREWVARRVNLQRWTEMPRGGHFAAMEQPALLAADMRAFFGTLRG</sequence>
<dbReference type="SUPFAM" id="SSF53474">
    <property type="entry name" value="alpha/beta-Hydrolases"/>
    <property type="match status" value="1"/>
</dbReference>
<dbReference type="InterPro" id="IPR000639">
    <property type="entry name" value="Epox_hydrolase-like"/>
</dbReference>
<dbReference type="PATRIC" id="fig|186479.3.peg.3916"/>
<dbReference type="GO" id="GO:0004301">
    <property type="term" value="F:epoxide hydrolase activity"/>
    <property type="evidence" value="ECO:0007669"/>
    <property type="project" value="TreeGrafter"/>
</dbReference>
<dbReference type="InterPro" id="IPR010497">
    <property type="entry name" value="Epoxide_hydro_N"/>
</dbReference>
<evidence type="ECO:0000256" key="3">
    <source>
        <dbReference type="ARBA" id="ARBA00022801"/>
    </source>
</evidence>
<evidence type="ECO:0000256" key="1">
    <source>
        <dbReference type="ARBA" id="ARBA00010088"/>
    </source>
</evidence>
<keyword evidence="2" id="KW-0058">Aromatic hydrocarbons catabolism</keyword>
<gene>
    <name evidence="6" type="ORF">SE17_33645</name>
</gene>
<reference evidence="6 7" key="1">
    <citation type="submission" date="2015-09" db="EMBL/GenBank/DDBJ databases">
        <title>Draft genome sequence of Kouleothrix aurantiaca JCM 19913.</title>
        <authorList>
            <person name="Hemp J."/>
        </authorList>
    </citation>
    <scope>NUCLEOTIDE SEQUENCE [LARGE SCALE GENOMIC DNA]</scope>
    <source>
        <strain evidence="6 7">COM-B</strain>
    </source>
</reference>